<dbReference type="Proteomes" id="UP000308365">
    <property type="component" value="Unassembled WGS sequence"/>
</dbReference>
<evidence type="ECO:0000313" key="2">
    <source>
        <dbReference type="Proteomes" id="UP000308365"/>
    </source>
</evidence>
<gene>
    <name evidence="1" type="ORF">EI555_005099</name>
</gene>
<protein>
    <submittedName>
        <fullName evidence="1">Uncharacterized protein</fullName>
    </submittedName>
</protein>
<evidence type="ECO:0000313" key="1">
    <source>
        <dbReference type="EMBL" id="TKC33467.1"/>
    </source>
</evidence>
<feature type="non-terminal residue" evidence="1">
    <location>
        <position position="1"/>
    </location>
</feature>
<feature type="non-terminal residue" evidence="1">
    <location>
        <position position="67"/>
    </location>
</feature>
<comment type="caution">
    <text evidence="1">The sequence shown here is derived from an EMBL/GenBank/DDBJ whole genome shotgun (WGS) entry which is preliminary data.</text>
</comment>
<accession>A0A4U1ECY2</accession>
<dbReference type="EMBL" id="RWIC01003230">
    <property type="protein sequence ID" value="TKC33467.1"/>
    <property type="molecule type" value="Genomic_DNA"/>
</dbReference>
<reference evidence="2" key="1">
    <citation type="journal article" date="2019" name="IScience">
        <title>Narwhal Genome Reveals Long-Term Low Genetic Diversity despite Current Large Abundance Size.</title>
        <authorList>
            <person name="Westbury M.V."/>
            <person name="Petersen B."/>
            <person name="Garde E."/>
            <person name="Heide-Jorgensen M.P."/>
            <person name="Lorenzen E.D."/>
        </authorList>
    </citation>
    <scope>NUCLEOTIDE SEQUENCE [LARGE SCALE GENOMIC DNA]</scope>
</reference>
<organism evidence="1 2">
    <name type="scientific">Monodon monoceros</name>
    <name type="common">Narwhal</name>
    <name type="synonym">Ceratodon monodon</name>
    <dbReference type="NCBI Taxonomy" id="40151"/>
    <lineage>
        <taxon>Eukaryota</taxon>
        <taxon>Metazoa</taxon>
        <taxon>Chordata</taxon>
        <taxon>Craniata</taxon>
        <taxon>Vertebrata</taxon>
        <taxon>Euteleostomi</taxon>
        <taxon>Mammalia</taxon>
        <taxon>Eutheria</taxon>
        <taxon>Laurasiatheria</taxon>
        <taxon>Artiodactyla</taxon>
        <taxon>Whippomorpha</taxon>
        <taxon>Cetacea</taxon>
        <taxon>Odontoceti</taxon>
        <taxon>Monodontidae</taxon>
        <taxon>Monodon</taxon>
    </lineage>
</organism>
<proteinExistence type="predicted"/>
<sequence length="67" mass="7536">IPHLFLGPGQFSNVQFLQYRCEEGKKQRGLGQEGYLRQGNGKLPEEHPVPGPSWLACRHQVGWHAVA</sequence>
<name>A0A4U1ECY2_MONMO</name>
<dbReference type="AlphaFoldDB" id="A0A4U1ECY2"/>